<comment type="caution">
    <text evidence="2">The sequence shown here is derived from an EMBL/GenBank/DDBJ whole genome shotgun (WGS) entry which is preliminary data.</text>
</comment>
<name>A0A3B9GYX1_9PROT</name>
<dbReference type="Gene3D" id="2.60.40.1610">
    <property type="entry name" value="Domain of unknown function DUF1254"/>
    <property type="match status" value="1"/>
</dbReference>
<dbReference type="RefSeq" id="WP_272988545.1">
    <property type="nucleotide sequence ID" value="NZ_CAJWRG010000164.1"/>
</dbReference>
<dbReference type="AlphaFoldDB" id="A0A3B9GYX1"/>
<accession>A0A3B9GYX1</accession>
<dbReference type="Proteomes" id="UP000259610">
    <property type="component" value="Unassembled WGS sequence"/>
</dbReference>
<evidence type="ECO:0000313" key="3">
    <source>
        <dbReference type="Proteomes" id="UP000259610"/>
    </source>
</evidence>
<dbReference type="Pfam" id="PF06863">
    <property type="entry name" value="DUF1254"/>
    <property type="match status" value="1"/>
</dbReference>
<reference evidence="2 3" key="1">
    <citation type="journal article" date="2018" name="Nat. Biotechnol.">
        <title>A standardized bacterial taxonomy based on genome phylogeny substantially revises the tree of life.</title>
        <authorList>
            <person name="Parks D.H."/>
            <person name="Chuvochina M."/>
            <person name="Waite D.W."/>
            <person name="Rinke C."/>
            <person name="Skarshewski A."/>
            <person name="Chaumeil P.A."/>
            <person name="Hugenholtz P."/>
        </authorList>
    </citation>
    <scope>NUCLEOTIDE SEQUENCE [LARGE SCALE GENOMIC DNA]</scope>
    <source>
        <strain evidence="2">UBA8733</strain>
    </source>
</reference>
<protein>
    <recommendedName>
        <fullName evidence="1">DUF1254 domain-containing protein</fullName>
    </recommendedName>
</protein>
<feature type="domain" description="DUF1254" evidence="1">
    <location>
        <begin position="49"/>
        <end position="175"/>
    </location>
</feature>
<dbReference type="InterPro" id="IPR010679">
    <property type="entry name" value="DUF1254"/>
</dbReference>
<organism evidence="2 3">
    <name type="scientific">Hyphomonas adhaerens</name>
    <dbReference type="NCBI Taxonomy" id="81029"/>
    <lineage>
        <taxon>Bacteria</taxon>
        <taxon>Pseudomonadati</taxon>
        <taxon>Pseudomonadota</taxon>
        <taxon>Alphaproteobacteria</taxon>
        <taxon>Hyphomonadales</taxon>
        <taxon>Hyphomonadaceae</taxon>
        <taxon>Hyphomonas</taxon>
    </lineage>
</organism>
<proteinExistence type="predicted"/>
<dbReference type="InterPro" id="IPR037050">
    <property type="entry name" value="DUF1254_sf"/>
</dbReference>
<dbReference type="SUPFAM" id="SSF160935">
    <property type="entry name" value="VPA0735-like"/>
    <property type="match status" value="1"/>
</dbReference>
<dbReference type="EMBL" id="DMAN01000212">
    <property type="protein sequence ID" value="HAE27416.1"/>
    <property type="molecule type" value="Genomic_DNA"/>
</dbReference>
<sequence>MKNFLTGLAAFLVTGALAHFVVLNALPGKIMSKVRDRMIERGLAENAWQMTPRTSPETQTVVRPAPDLAYAICLIDLSDGPVELTAPAWTDYASLSVFAATTDNVYAGSLDARTPGTPIVRHVIVATEDQSVPETGETEIVRVKAPEALALIRRLAPTQDAYDAAAALIPESSCKPL</sequence>
<gene>
    <name evidence="2" type="ORF">DCG58_09670</name>
</gene>
<evidence type="ECO:0000259" key="1">
    <source>
        <dbReference type="Pfam" id="PF06863"/>
    </source>
</evidence>
<evidence type="ECO:0000313" key="2">
    <source>
        <dbReference type="EMBL" id="HAE27416.1"/>
    </source>
</evidence>